<dbReference type="InterPro" id="IPR015655">
    <property type="entry name" value="PP2C"/>
</dbReference>
<proteinExistence type="predicted"/>
<keyword evidence="3" id="KW-1185">Reference proteome</keyword>
<evidence type="ECO:0000259" key="1">
    <source>
        <dbReference type="PROSITE" id="PS51746"/>
    </source>
</evidence>
<name>A0A1N6V1U6_9RHOO</name>
<dbReference type="SMART" id="SM00331">
    <property type="entry name" value="PP2C_SIG"/>
    <property type="match status" value="1"/>
</dbReference>
<accession>A0A1N6V1U6</accession>
<dbReference type="Pfam" id="PF13672">
    <property type="entry name" value="PP2C_2"/>
    <property type="match status" value="1"/>
</dbReference>
<dbReference type="PANTHER" id="PTHR13832:SF827">
    <property type="entry name" value="PROTEIN PHOSPHATASE 1L"/>
    <property type="match status" value="1"/>
</dbReference>
<dbReference type="SMART" id="SM00332">
    <property type="entry name" value="PP2Cc"/>
    <property type="match status" value="1"/>
</dbReference>
<evidence type="ECO:0000313" key="2">
    <source>
        <dbReference type="EMBL" id="SIQ71772.1"/>
    </source>
</evidence>
<dbReference type="SUPFAM" id="SSF81606">
    <property type="entry name" value="PP2C-like"/>
    <property type="match status" value="1"/>
</dbReference>
<evidence type="ECO:0000313" key="3">
    <source>
        <dbReference type="Proteomes" id="UP000186819"/>
    </source>
</evidence>
<dbReference type="RefSeq" id="WP_076602124.1">
    <property type="nucleotide sequence ID" value="NZ_FTMD01000006.1"/>
</dbReference>
<sequence length="256" mass="27230">MSAVSPIRFEFCTRSDVGRVRKRNEDSLAVEERRAWAVLADGMGGYRGGDVASRMAVEVTLRRLDRDLVAPHDGVVGHVAAVLEAAVHDANADIRAEAGRDPDLSGMGSTLVVAAFLADRVVTAHVGDSRMYRLRGGVLEQLTRDHTMLQELVDAGILAPEDVAHSQFRGLLTRGLGVAPRVQPEPGTHSVRPGDVFLLCSDGLTDMLDDAAIAAVLQPSASPATRLEEAADRLVALANAQGGRDNISVILVRMAA</sequence>
<dbReference type="OrthoDB" id="9801841at2"/>
<dbReference type="PROSITE" id="PS51746">
    <property type="entry name" value="PPM_2"/>
    <property type="match status" value="1"/>
</dbReference>
<dbReference type="Proteomes" id="UP000186819">
    <property type="component" value="Unassembled WGS sequence"/>
</dbReference>
<dbReference type="InterPro" id="IPR001932">
    <property type="entry name" value="PPM-type_phosphatase-like_dom"/>
</dbReference>
<reference evidence="3" key="1">
    <citation type="submission" date="2017-01" db="EMBL/GenBank/DDBJ databases">
        <authorList>
            <person name="Varghese N."/>
            <person name="Submissions S."/>
        </authorList>
    </citation>
    <scope>NUCLEOTIDE SEQUENCE [LARGE SCALE GENOMIC DNA]</scope>
    <source>
        <strain evidence="3">ATCC 51758</strain>
    </source>
</reference>
<dbReference type="Gene3D" id="3.60.40.10">
    <property type="entry name" value="PPM-type phosphatase domain"/>
    <property type="match status" value="1"/>
</dbReference>
<dbReference type="InterPro" id="IPR036457">
    <property type="entry name" value="PPM-type-like_dom_sf"/>
</dbReference>
<dbReference type="CDD" id="cd00143">
    <property type="entry name" value="PP2Cc"/>
    <property type="match status" value="1"/>
</dbReference>
<protein>
    <submittedName>
        <fullName evidence="2">Protein phosphatase</fullName>
    </submittedName>
</protein>
<feature type="domain" description="PPM-type phosphatase" evidence="1">
    <location>
        <begin position="10"/>
        <end position="254"/>
    </location>
</feature>
<organism evidence="2 3">
    <name type="scientific">Aromatoleum tolulyticum</name>
    <dbReference type="NCBI Taxonomy" id="34027"/>
    <lineage>
        <taxon>Bacteria</taxon>
        <taxon>Pseudomonadati</taxon>
        <taxon>Pseudomonadota</taxon>
        <taxon>Betaproteobacteria</taxon>
        <taxon>Rhodocyclales</taxon>
        <taxon>Rhodocyclaceae</taxon>
        <taxon>Aromatoleum</taxon>
    </lineage>
</organism>
<gene>
    <name evidence="2" type="ORF">SAMN05421829_106119</name>
</gene>
<dbReference type="STRING" id="34027.SAMN05421829_106119"/>
<dbReference type="AlphaFoldDB" id="A0A1N6V1U6"/>
<dbReference type="EMBL" id="FTMD01000006">
    <property type="protein sequence ID" value="SIQ71772.1"/>
    <property type="molecule type" value="Genomic_DNA"/>
</dbReference>
<dbReference type="PANTHER" id="PTHR13832">
    <property type="entry name" value="PROTEIN PHOSPHATASE 2C"/>
    <property type="match status" value="1"/>
</dbReference>
<dbReference type="GO" id="GO:0004722">
    <property type="term" value="F:protein serine/threonine phosphatase activity"/>
    <property type="evidence" value="ECO:0007669"/>
    <property type="project" value="InterPro"/>
</dbReference>